<evidence type="ECO:0000256" key="7">
    <source>
        <dbReference type="SAM" id="Coils"/>
    </source>
</evidence>
<sequence length="315" mass="36201">MINHHHYLKMRFNFIHPIVSYGIYLILFICCFCFFQSIYIVHPDERAVELRFGQPKNEIFFPGLHFMFWPIDKVEIVKVSEKQQNIGSSSKSKNPNDLILTGDQNIVSVQFSVLYVVSDPKSYLLNLENPENTLRQVADSAMREVVGRRIAVDIFRASRQQIALEVRSVIQKTMDIYKSGILINTVSIEDVSPPREVADAFDEVQRAEQDEDRFIEEANKYANQALGKSRGDASKIRESSIAYKGRVIQEAAGEADRFLSIYGQYINAPDLIRKRIYLETMEDILKNSKKVIIDKKQAVIPYLPINNGIFSQINK</sequence>
<protein>
    <recommendedName>
        <fullName evidence="6">Protein HflK</fullName>
    </recommendedName>
</protein>
<feature type="domain" description="Band 7" evidence="8">
    <location>
        <begin position="36"/>
        <end position="205"/>
    </location>
</feature>
<keyword evidence="9" id="KW-0378">Hydrolase</keyword>
<dbReference type="InterPro" id="IPR036013">
    <property type="entry name" value="Band_7/SPFH_dom_sf"/>
</dbReference>
<comment type="subcellular location">
    <subcellularLocation>
        <location evidence="1">Membrane</location>
        <topology evidence="1">Single-pass membrane protein</topology>
    </subcellularLocation>
</comment>
<dbReference type="GO" id="GO:0016020">
    <property type="term" value="C:membrane"/>
    <property type="evidence" value="ECO:0007669"/>
    <property type="project" value="UniProtKB-SubCell"/>
</dbReference>
<evidence type="ECO:0000256" key="3">
    <source>
        <dbReference type="ARBA" id="ARBA00022692"/>
    </source>
</evidence>
<reference evidence="10" key="1">
    <citation type="submission" date="2018-02" db="EMBL/GenBank/DDBJ databases">
        <title>Genome sequence of Candidatus Liberibacter europaeus.</title>
        <authorList>
            <person name="Frampton R.A."/>
            <person name="Thompson S.M."/>
            <person name="David C."/>
            <person name="Addison S.M."/>
            <person name="Smith G.R."/>
        </authorList>
    </citation>
    <scope>NUCLEOTIDE SEQUENCE [LARGE SCALE GENOMIC DNA]</scope>
</reference>
<evidence type="ECO:0000259" key="8">
    <source>
        <dbReference type="SMART" id="SM00244"/>
    </source>
</evidence>
<keyword evidence="3 6" id="KW-0812">Transmembrane</keyword>
<comment type="subunit">
    <text evidence="6">HflC and HflK may interact to form a multimeric complex.</text>
</comment>
<comment type="caution">
    <text evidence="9">The sequence shown here is derived from an EMBL/GenBank/DDBJ whole genome shotgun (WGS) entry which is preliminary data.</text>
</comment>
<dbReference type="GO" id="GO:0008233">
    <property type="term" value="F:peptidase activity"/>
    <property type="evidence" value="ECO:0007669"/>
    <property type="project" value="UniProtKB-KW"/>
</dbReference>
<feature type="coiled-coil region" evidence="7">
    <location>
        <begin position="197"/>
        <end position="224"/>
    </location>
</feature>
<dbReference type="SUPFAM" id="SSF117892">
    <property type="entry name" value="Band 7/SPFH domain"/>
    <property type="match status" value="1"/>
</dbReference>
<feature type="transmembrane region" description="Helical" evidence="6">
    <location>
        <begin position="21"/>
        <end position="41"/>
    </location>
</feature>
<dbReference type="InterPro" id="IPR050710">
    <property type="entry name" value="Band7/mec-2_domain"/>
</dbReference>
<keyword evidence="5 6" id="KW-0472">Membrane</keyword>
<dbReference type="SMART" id="SM00244">
    <property type="entry name" value="PHB"/>
    <property type="match status" value="1"/>
</dbReference>
<comment type="function">
    <text evidence="6">HflC and HflK could encode or regulate a protease.</text>
</comment>
<keyword evidence="7" id="KW-0175">Coiled coil</keyword>
<evidence type="ECO:0000313" key="10">
    <source>
        <dbReference type="Proteomes" id="UP000240811"/>
    </source>
</evidence>
<dbReference type="NCBIfam" id="TIGR01933">
    <property type="entry name" value="hflK"/>
    <property type="match status" value="1"/>
</dbReference>
<name>A0A2T4VX05_9HYPH</name>
<dbReference type="InterPro" id="IPR001107">
    <property type="entry name" value="Band_7"/>
</dbReference>
<dbReference type="Proteomes" id="UP000240811">
    <property type="component" value="Unassembled WGS sequence"/>
</dbReference>
<keyword evidence="9" id="KW-0645">Protease</keyword>
<dbReference type="Gene3D" id="3.30.479.30">
    <property type="entry name" value="Band 7 domain"/>
    <property type="match status" value="1"/>
</dbReference>
<accession>A0A2T4VX05</accession>
<dbReference type="EMBL" id="PSQJ01000004">
    <property type="protein sequence ID" value="PTL86313.1"/>
    <property type="molecule type" value="Genomic_DNA"/>
</dbReference>
<dbReference type="AlphaFoldDB" id="A0A2T4VX05"/>
<evidence type="ECO:0000256" key="5">
    <source>
        <dbReference type="ARBA" id="ARBA00023136"/>
    </source>
</evidence>
<evidence type="ECO:0000256" key="1">
    <source>
        <dbReference type="ARBA" id="ARBA00004167"/>
    </source>
</evidence>
<dbReference type="PANTHER" id="PTHR43327:SF2">
    <property type="entry name" value="MODULATOR OF FTSH PROTEASE HFLK"/>
    <property type="match status" value="1"/>
</dbReference>
<evidence type="ECO:0000256" key="2">
    <source>
        <dbReference type="ARBA" id="ARBA00006971"/>
    </source>
</evidence>
<dbReference type="PANTHER" id="PTHR43327">
    <property type="entry name" value="STOMATIN-LIKE PROTEIN 2, MITOCHONDRIAL"/>
    <property type="match status" value="1"/>
</dbReference>
<evidence type="ECO:0000313" key="9">
    <source>
        <dbReference type="EMBL" id="PTL86313.1"/>
    </source>
</evidence>
<dbReference type="CDD" id="cd03404">
    <property type="entry name" value="SPFH_HflK"/>
    <property type="match status" value="1"/>
</dbReference>
<comment type="similarity">
    <text evidence="2 6">Belongs to the band 7/mec-2 family. HflK subfamily.</text>
</comment>
<gene>
    <name evidence="9" type="primary">hflK</name>
    <name evidence="9" type="ORF">C4617_03655</name>
</gene>
<evidence type="ECO:0000256" key="4">
    <source>
        <dbReference type="ARBA" id="ARBA00022989"/>
    </source>
</evidence>
<organism evidence="9 10">
    <name type="scientific">Candidatus Liberibacter europaeus</name>
    <dbReference type="NCBI Taxonomy" id="744859"/>
    <lineage>
        <taxon>Bacteria</taxon>
        <taxon>Pseudomonadati</taxon>
        <taxon>Pseudomonadota</taxon>
        <taxon>Alphaproteobacteria</taxon>
        <taxon>Hyphomicrobiales</taxon>
        <taxon>Rhizobiaceae</taxon>
        <taxon>Liberibacter</taxon>
    </lineage>
</organism>
<dbReference type="Pfam" id="PF01145">
    <property type="entry name" value="Band_7"/>
    <property type="match status" value="1"/>
</dbReference>
<evidence type="ECO:0000256" key="6">
    <source>
        <dbReference type="RuleBase" id="RU364113"/>
    </source>
</evidence>
<keyword evidence="4 6" id="KW-1133">Transmembrane helix</keyword>
<proteinExistence type="inferred from homology"/>
<dbReference type="InterPro" id="IPR010201">
    <property type="entry name" value="HflK"/>
</dbReference>
<dbReference type="GO" id="GO:0006508">
    <property type="term" value="P:proteolysis"/>
    <property type="evidence" value="ECO:0007669"/>
    <property type="project" value="UniProtKB-KW"/>
</dbReference>